<evidence type="ECO:0000256" key="5">
    <source>
        <dbReference type="ARBA" id="ARBA00022490"/>
    </source>
</evidence>
<dbReference type="GO" id="GO:0005737">
    <property type="term" value="C:cytoplasm"/>
    <property type="evidence" value="ECO:0007669"/>
    <property type="project" value="UniProtKB-SubCell"/>
</dbReference>
<dbReference type="PANTHER" id="PTHR21210:SF0">
    <property type="entry name" value="TRNA (URACIL-O(2)-)-METHYLTRANSFERASE-RELATED"/>
    <property type="match status" value="1"/>
</dbReference>
<comment type="catalytic activity">
    <reaction evidence="10 11">
        <text>uridine(44) in tRNA(Ser) + S-adenosyl-L-methionine = 2'-O-methyluridine(44) in tRNA(Ser) + S-adenosyl-L-homocysteine + H(+)</text>
        <dbReference type="Rhea" id="RHEA:43100"/>
        <dbReference type="Rhea" id="RHEA-COMP:10339"/>
        <dbReference type="Rhea" id="RHEA-COMP:10340"/>
        <dbReference type="ChEBI" id="CHEBI:15378"/>
        <dbReference type="ChEBI" id="CHEBI:57856"/>
        <dbReference type="ChEBI" id="CHEBI:59789"/>
        <dbReference type="ChEBI" id="CHEBI:65315"/>
        <dbReference type="ChEBI" id="CHEBI:74478"/>
        <dbReference type="EC" id="2.1.1.211"/>
    </reaction>
</comment>
<keyword evidence="6 11" id="KW-0489">Methyltransferase</keyword>
<evidence type="ECO:0000256" key="10">
    <source>
        <dbReference type="ARBA" id="ARBA00047957"/>
    </source>
</evidence>
<keyword evidence="7 11" id="KW-0808">Transferase</keyword>
<proteinExistence type="inferred from homology"/>
<name>A0A8J5Q0T9_FUSOX</name>
<protein>
    <recommendedName>
        <fullName evidence="4 11">tRNA (uracil-O(2)-)-methyltransferase</fullName>
        <ecNumber evidence="3 11">2.1.1.211</ecNumber>
    </recommendedName>
</protein>
<comment type="similarity">
    <text evidence="2 11">Belongs to the TRM44 family.</text>
</comment>
<keyword evidence="5 11" id="KW-0963">Cytoplasm</keyword>
<reference evidence="12" key="1">
    <citation type="submission" date="2021-04" db="EMBL/GenBank/DDBJ databases">
        <title>First draft genome resource for Brassicaceae pathogens Fusarium oxysporum f. sp. raphani and Fusarium oxysporum f. sp. rapae.</title>
        <authorList>
            <person name="Asai S."/>
        </authorList>
    </citation>
    <scope>NUCLEOTIDE SEQUENCE</scope>
    <source>
        <strain evidence="12">Tf1262</strain>
    </source>
</reference>
<dbReference type="Proteomes" id="UP000693942">
    <property type="component" value="Unassembled WGS sequence"/>
</dbReference>
<dbReference type="AlphaFoldDB" id="A0A8J5Q0T9"/>
<evidence type="ECO:0000313" key="12">
    <source>
        <dbReference type="EMBL" id="KAG7429879.1"/>
    </source>
</evidence>
<comment type="caution">
    <text evidence="12">The sequence shown here is derived from an EMBL/GenBank/DDBJ whole genome shotgun (WGS) entry which is preliminary data.</text>
</comment>
<evidence type="ECO:0000256" key="11">
    <source>
        <dbReference type="RuleBase" id="RU368004"/>
    </source>
</evidence>
<organism evidence="12 13">
    <name type="scientific">Fusarium oxysporum f. sp. raphani</name>
    <dbReference type="NCBI Taxonomy" id="96318"/>
    <lineage>
        <taxon>Eukaryota</taxon>
        <taxon>Fungi</taxon>
        <taxon>Dikarya</taxon>
        <taxon>Ascomycota</taxon>
        <taxon>Pezizomycotina</taxon>
        <taxon>Sordariomycetes</taxon>
        <taxon>Hypocreomycetidae</taxon>
        <taxon>Hypocreales</taxon>
        <taxon>Nectriaceae</taxon>
        <taxon>Fusarium</taxon>
        <taxon>Fusarium oxysporum species complex</taxon>
    </lineage>
</organism>
<sequence length="599" mass="67318">MFLTVDHFVIISGCFAQLLDPRSNHLTSLPGAENTSQGFSCLDPGAQLALFGGSLEYCSHHSRSPRPPDRACIFGPVGNPSVSGSCLSMEFQKKAPFEPEEFPPGSPPVIRERCGEVTWLPMCRHTCTFETQHFDKIMLNLVENPNLNSKWLFRADVLFDDDCQNPAPEADGAIQSHPRVLDFQGFSRQRTIVRRLIPRNTLRDAPLDQTCSFYQSISHEDQEADGEATLSRSLVVYIPHTSSAADLPFYHPKVKGISQLHEWDVATNTGTISVHFALFEPETGEEEVDQVKLGRIAYHLLLTIHKHGHSTARGYVKRVHHDVIVPRERFQDRYSELKNKYARALVKSWLETTDPAKHVFEDLGIAAFLIELWKEMYHDGDFPGFVDIGCGNGLLVHILRMEGYVGWGFDARERKSWSQYNSPFTGSLSGNSLQRLLLLPSVIPKEAASDDTRVVNSEDIHDGLFPKGTFIISNHADELTPWTPILAAISQCPFIMIPCCSHNLTGDRWRAPPPRDKTKSKSMFASLVDWVTQIAEDCGWNVETEMLRIPSTRNTGLVGRENTRKVEEVDIHGILQKYGGVQGYYDNVVKLLKSSPRGH</sequence>
<dbReference type="InterPro" id="IPR011671">
    <property type="entry name" value="tRNA_uracil_MeTrfase"/>
</dbReference>
<dbReference type="EC" id="2.1.1.211" evidence="3 11"/>
<evidence type="ECO:0000256" key="8">
    <source>
        <dbReference type="ARBA" id="ARBA00022691"/>
    </source>
</evidence>
<evidence type="ECO:0000256" key="4">
    <source>
        <dbReference type="ARBA" id="ARBA00017788"/>
    </source>
</evidence>
<evidence type="ECO:0000256" key="1">
    <source>
        <dbReference type="ARBA" id="ARBA00004496"/>
    </source>
</evidence>
<evidence type="ECO:0000256" key="2">
    <source>
        <dbReference type="ARBA" id="ARBA00009056"/>
    </source>
</evidence>
<gene>
    <name evidence="12" type="primary">TRM44</name>
    <name evidence="12" type="ORF">Forpi1262_v008606</name>
</gene>
<dbReference type="EMBL" id="JAELUR010000006">
    <property type="protein sequence ID" value="KAG7429879.1"/>
    <property type="molecule type" value="Genomic_DNA"/>
</dbReference>
<comment type="function">
    <text evidence="11">Adenosyl-L-methionine (AdoMet)-dependent tRNA (uracil-O(2)-)-methyltransferase.</text>
</comment>
<evidence type="ECO:0000313" key="13">
    <source>
        <dbReference type="Proteomes" id="UP000693942"/>
    </source>
</evidence>
<dbReference type="PANTHER" id="PTHR21210">
    <property type="entry name" value="TRNA (URACIL-O(2)-)-METHYLTRANSFERASE-RELATED"/>
    <property type="match status" value="1"/>
</dbReference>
<comment type="subcellular location">
    <subcellularLocation>
        <location evidence="1 11">Cytoplasm</location>
    </subcellularLocation>
</comment>
<evidence type="ECO:0000256" key="9">
    <source>
        <dbReference type="ARBA" id="ARBA00022694"/>
    </source>
</evidence>
<accession>A0A8J5Q0T9</accession>
<evidence type="ECO:0000256" key="3">
    <source>
        <dbReference type="ARBA" id="ARBA00012795"/>
    </source>
</evidence>
<evidence type="ECO:0000256" key="6">
    <source>
        <dbReference type="ARBA" id="ARBA00022603"/>
    </source>
</evidence>
<dbReference type="GO" id="GO:0141101">
    <property type="term" value="F:tRNA(Ser) (uridine(44)-2'-O-)-methyltransferase activity"/>
    <property type="evidence" value="ECO:0007669"/>
    <property type="project" value="UniProtKB-EC"/>
</dbReference>
<keyword evidence="9 11" id="KW-0819">tRNA processing</keyword>
<keyword evidence="8 11" id="KW-0949">S-adenosyl-L-methionine</keyword>
<dbReference type="Pfam" id="PF07757">
    <property type="entry name" value="AdoMet_MTase"/>
    <property type="match status" value="1"/>
</dbReference>
<dbReference type="GO" id="GO:0030488">
    <property type="term" value="P:tRNA methylation"/>
    <property type="evidence" value="ECO:0007669"/>
    <property type="project" value="UniProtKB-UniRule"/>
</dbReference>
<evidence type="ECO:0000256" key="7">
    <source>
        <dbReference type="ARBA" id="ARBA00022679"/>
    </source>
</evidence>